<feature type="region of interest" description="Disordered" evidence="1">
    <location>
        <begin position="1"/>
        <end position="56"/>
    </location>
</feature>
<sequence length="877" mass="97360">MTKLPGLTRQDDRPSIGGANRGRSQAPFKMPSVQLQPQARPVDTYSRPKAPATGGSGLMQLSEALAQISPNLQSFLADRTDKAKKDAEDKANRRLGGMSFEEARAAIDSGKMSEMDNPWFKAAAMNQIGERLAYTRVNELTKEYETNFDKDKGDLESFIRERMAGDLEKYGDSPHFVRAYNTIMNNFSVKANTIQAQHQTEQVKQDTISGVYDVFSGKARTMLGEGKPEAEVVAALRAEYSGNRELLKIDYKDQDREMVRLAESFANEGNVKMADAILNSERTGDDGTKLGSLASNREFQNDANRILLSAKNRMENNNEEATRDRRFNFWDAARQGKLDREELTGWHKANPGAFSEAQVQSLINQSDTFNAHIAKEASDANQKLALAEQAKKSETDLLTKNMEAASKGMVPYLEEATVFTKTGETKTVSVDDQKKAIAKETIDRTEWLVKNGKANPDQAFDMQVESFSSNNLTNPKWENVLRSGPIAATQVTTSGGKAPAQLKDGTDLYMRLHSSNPGLLEQHIKNDKTREFYESYRIATQYAGLDHEQAVQTAMMATSEIEKAPSASVRQSYEQIDEKARRVSAGGWDTWFGTIGGKNPDNSGYVSGEIARLGKFYARNGLDSDHALEEASKRFNATHTDVKGSMIYTAGRDIPKNFGEMARHAIEQYAAEFGSDEGFESSDLTIRQATNGNGWLIVDKYTQLPVENSERSNLTIRSLYELDQKRQQQKKAEVIEKQNERQRTNPAGLYIAIEKDGSQVFINDKREIFENTAKDGRQPRWENTGKRYSKPIATGPNGETLLKGVELRGIKPEVRDATERLVRGVTGGGMKTNESSAVAIGRIGGELIGGPKTPEESFIKFGKEAEAAINKRNNSGR</sequence>
<dbReference type="AlphaFoldDB" id="A0A849KC77"/>
<feature type="region of interest" description="Disordered" evidence="1">
    <location>
        <begin position="776"/>
        <end position="797"/>
    </location>
</feature>
<keyword evidence="3" id="KW-1185">Reference proteome</keyword>
<name>A0A849KC77_9HYPH</name>
<accession>A0A849KC77</accession>
<proteinExistence type="predicted"/>
<dbReference type="Proteomes" id="UP000574931">
    <property type="component" value="Unassembled WGS sequence"/>
</dbReference>
<organism evidence="2 3">
    <name type="scientific">Ochrobactrum soli</name>
    <dbReference type="NCBI Taxonomy" id="2448455"/>
    <lineage>
        <taxon>Bacteria</taxon>
        <taxon>Pseudomonadati</taxon>
        <taxon>Pseudomonadota</taxon>
        <taxon>Alphaproteobacteria</taxon>
        <taxon>Hyphomicrobiales</taxon>
        <taxon>Brucellaceae</taxon>
        <taxon>Brucella/Ochrobactrum group</taxon>
        <taxon>Ochrobactrum</taxon>
    </lineage>
</organism>
<dbReference type="EMBL" id="JABFCY010000001">
    <property type="protein sequence ID" value="NNU59085.1"/>
    <property type="molecule type" value="Genomic_DNA"/>
</dbReference>
<evidence type="ECO:0000313" key="3">
    <source>
        <dbReference type="Proteomes" id="UP000574931"/>
    </source>
</evidence>
<comment type="caution">
    <text evidence="2">The sequence shown here is derived from an EMBL/GenBank/DDBJ whole genome shotgun (WGS) entry which is preliminary data.</text>
</comment>
<gene>
    <name evidence="2" type="ORF">HKX02_02290</name>
</gene>
<reference evidence="2 3" key="1">
    <citation type="submission" date="2020-05" db="EMBL/GenBank/DDBJ databases">
        <title>Draft Genome Sequence of Ochrobactrum soli Isolated from Stable Fly Gut.</title>
        <authorList>
            <person name="Pileggi M.T."/>
            <person name="Vazhakkala L.J."/>
            <person name="Wong C.N."/>
        </authorList>
    </citation>
    <scope>NUCLEOTIDE SEQUENCE [LARGE SCALE GENOMIC DNA]</scope>
    <source>
        <strain evidence="2 3">MTP-C0764</strain>
    </source>
</reference>
<evidence type="ECO:0000256" key="1">
    <source>
        <dbReference type="SAM" id="MobiDB-lite"/>
    </source>
</evidence>
<protein>
    <submittedName>
        <fullName evidence="2">Uncharacterized protein</fullName>
    </submittedName>
</protein>
<evidence type="ECO:0000313" key="2">
    <source>
        <dbReference type="EMBL" id="NNU59085.1"/>
    </source>
</evidence>
<dbReference type="RefSeq" id="WP_171316911.1">
    <property type="nucleotide sequence ID" value="NZ_JABFCY010000001.1"/>
</dbReference>
<feature type="compositionally biased region" description="Basic and acidic residues" evidence="1">
    <location>
        <begin position="776"/>
        <end position="785"/>
    </location>
</feature>